<dbReference type="EMBL" id="AESD01000713">
    <property type="protein sequence ID" value="EHJ10490.1"/>
    <property type="molecule type" value="Genomic_DNA"/>
</dbReference>
<gene>
    <name evidence="1" type="ORF">CWATWH0003_4753</name>
</gene>
<evidence type="ECO:0000313" key="1">
    <source>
        <dbReference type="EMBL" id="EHJ10490.1"/>
    </source>
</evidence>
<dbReference type="AlphaFoldDB" id="G5JBD7"/>
<proteinExistence type="predicted"/>
<comment type="caution">
    <text evidence="1">The sequence shown here is derived from an EMBL/GenBank/DDBJ whole genome shotgun (WGS) entry which is preliminary data.</text>
</comment>
<evidence type="ECO:0000313" key="2">
    <source>
        <dbReference type="Proteomes" id="UP000003477"/>
    </source>
</evidence>
<accession>G5JBD7</accession>
<name>G5JBD7_CROWT</name>
<dbReference type="Proteomes" id="UP000003477">
    <property type="component" value="Unassembled WGS sequence"/>
</dbReference>
<organism evidence="1 2">
    <name type="scientific">Crocosphaera watsonii WH 0003</name>
    <dbReference type="NCBI Taxonomy" id="423471"/>
    <lineage>
        <taxon>Bacteria</taxon>
        <taxon>Bacillati</taxon>
        <taxon>Cyanobacteriota</taxon>
        <taxon>Cyanophyceae</taxon>
        <taxon>Oscillatoriophycideae</taxon>
        <taxon>Chroococcales</taxon>
        <taxon>Aphanothecaceae</taxon>
        <taxon>Crocosphaera</taxon>
    </lineage>
</organism>
<protein>
    <submittedName>
        <fullName evidence="1">Uncharacterized protein</fullName>
    </submittedName>
</protein>
<reference evidence="1 2" key="1">
    <citation type="journal article" date="2011" name="Front. Microbiol.">
        <title>Two Strains of Crocosphaera watsonii with Highly Conserved Genomes are Distinguished by Strain-Specific Features.</title>
        <authorList>
            <person name="Bench S.R."/>
            <person name="Ilikchyan I.N."/>
            <person name="Tripp H.J."/>
            <person name="Zehr J.P."/>
        </authorList>
    </citation>
    <scope>NUCLEOTIDE SEQUENCE [LARGE SCALE GENOMIC DNA]</scope>
    <source>
        <strain evidence="1 2">WH 0003</strain>
    </source>
</reference>
<dbReference type="PATRIC" id="fig|423471.3.peg.4451"/>
<sequence length="40" mass="4418">MATSNAPITVITVDAARVEVKGFRFIIDTPQNKVKIPDNF</sequence>